<dbReference type="Proteomes" id="UP000184608">
    <property type="component" value="Unassembled WGS sequence"/>
</dbReference>
<dbReference type="OrthoDB" id="8547747at2"/>
<dbReference type="AlphaFoldDB" id="A0A1M6BII2"/>
<evidence type="ECO:0008006" key="3">
    <source>
        <dbReference type="Google" id="ProtNLM"/>
    </source>
</evidence>
<gene>
    <name evidence="1" type="ORF">VA7868_03813</name>
</gene>
<accession>A0A1M6BII2</accession>
<reference evidence="1 2" key="1">
    <citation type="submission" date="2016-11" db="EMBL/GenBank/DDBJ databases">
        <authorList>
            <person name="Jaros S."/>
            <person name="Januszkiewicz K."/>
            <person name="Wedrychowicz H."/>
        </authorList>
    </citation>
    <scope>NUCLEOTIDE SEQUENCE [LARGE SCALE GENOMIC DNA]</scope>
    <source>
        <strain evidence="1 2">CECT 7868</strain>
    </source>
</reference>
<name>A0A1M6BII2_9VIBR</name>
<dbReference type="STRING" id="1216006.VA7868_03813"/>
<protein>
    <recommendedName>
        <fullName evidence="3">DUF5062 domain-containing protein</fullName>
    </recommendedName>
</protein>
<evidence type="ECO:0000313" key="1">
    <source>
        <dbReference type="EMBL" id="SHI48521.1"/>
    </source>
</evidence>
<proteinExistence type="predicted"/>
<dbReference type="InterPro" id="IPR038316">
    <property type="entry name" value="DUF5062_sf"/>
</dbReference>
<sequence>MAKTAKIQNEDKLFRKAMEVGCKMAEMQGYQLTSDNASQSTKVKALYLFLVKVRQITPLPADKSDGKSIKKRLALWIHHALPDDDPLK</sequence>
<dbReference type="Gene3D" id="1.20.120.1930">
    <property type="entry name" value="Uncharacterised protein PF16691, DUF5062"/>
    <property type="match status" value="1"/>
</dbReference>
<organism evidence="1 2">
    <name type="scientific">Vibrio aerogenes CECT 7868</name>
    <dbReference type="NCBI Taxonomy" id="1216006"/>
    <lineage>
        <taxon>Bacteria</taxon>
        <taxon>Pseudomonadati</taxon>
        <taxon>Pseudomonadota</taxon>
        <taxon>Gammaproteobacteria</taxon>
        <taxon>Vibrionales</taxon>
        <taxon>Vibrionaceae</taxon>
        <taxon>Vibrio</taxon>
    </lineage>
</organism>
<dbReference type="RefSeq" id="WP_073605426.1">
    <property type="nucleotide sequence ID" value="NZ_FQXZ01000041.1"/>
</dbReference>
<evidence type="ECO:0000313" key="2">
    <source>
        <dbReference type="Proteomes" id="UP000184608"/>
    </source>
</evidence>
<dbReference type="Pfam" id="PF16691">
    <property type="entry name" value="DUF5062"/>
    <property type="match status" value="1"/>
</dbReference>
<dbReference type="EMBL" id="FQXZ01000041">
    <property type="protein sequence ID" value="SHI48521.1"/>
    <property type="molecule type" value="Genomic_DNA"/>
</dbReference>
<keyword evidence="2" id="KW-1185">Reference proteome</keyword>
<dbReference type="InterPro" id="IPR032036">
    <property type="entry name" value="DUF5062"/>
</dbReference>